<name>A0ABS8N4F0_9CLOT</name>
<evidence type="ECO:0000256" key="9">
    <source>
        <dbReference type="ARBA" id="ARBA00030128"/>
    </source>
</evidence>
<dbReference type="PROSITE" id="PS50052">
    <property type="entry name" value="GUANYLATE_KINASE_2"/>
    <property type="match status" value="1"/>
</dbReference>
<evidence type="ECO:0000256" key="8">
    <source>
        <dbReference type="ARBA" id="ARBA00022840"/>
    </source>
</evidence>
<evidence type="ECO:0000259" key="12">
    <source>
        <dbReference type="PROSITE" id="PS50052"/>
    </source>
</evidence>
<dbReference type="Pfam" id="PF00625">
    <property type="entry name" value="Guanylate_kin"/>
    <property type="match status" value="1"/>
</dbReference>
<evidence type="ECO:0000256" key="4">
    <source>
        <dbReference type="ARBA" id="ARBA00016296"/>
    </source>
</evidence>
<dbReference type="InterPro" id="IPR027417">
    <property type="entry name" value="P-loop_NTPase"/>
</dbReference>
<dbReference type="CDD" id="cd00071">
    <property type="entry name" value="GMPK"/>
    <property type="match status" value="1"/>
</dbReference>
<dbReference type="PROSITE" id="PS00856">
    <property type="entry name" value="GUANYLATE_KINASE_1"/>
    <property type="match status" value="1"/>
</dbReference>
<evidence type="ECO:0000256" key="2">
    <source>
        <dbReference type="ARBA" id="ARBA00005790"/>
    </source>
</evidence>
<dbReference type="EMBL" id="JAJJPB010000006">
    <property type="protein sequence ID" value="MCC9294679.1"/>
    <property type="molecule type" value="Genomic_DNA"/>
</dbReference>
<evidence type="ECO:0000256" key="11">
    <source>
        <dbReference type="HAMAP-Rule" id="MF_00328"/>
    </source>
</evidence>
<evidence type="ECO:0000256" key="1">
    <source>
        <dbReference type="ARBA" id="ARBA00003531"/>
    </source>
</evidence>
<comment type="similarity">
    <text evidence="2 11">Belongs to the guanylate kinase family.</text>
</comment>
<dbReference type="SUPFAM" id="SSF52540">
    <property type="entry name" value="P-loop containing nucleoside triphosphate hydrolases"/>
    <property type="match status" value="1"/>
</dbReference>
<keyword evidence="11" id="KW-0963">Cytoplasm</keyword>
<comment type="caution">
    <text evidence="13">The sequence shown here is derived from an EMBL/GenBank/DDBJ whole genome shotgun (WGS) entry which is preliminary data.</text>
</comment>
<evidence type="ECO:0000313" key="13">
    <source>
        <dbReference type="EMBL" id="MCC9294679.1"/>
    </source>
</evidence>
<protein>
    <recommendedName>
        <fullName evidence="4 11">Guanylate kinase</fullName>
        <ecNumber evidence="3 11">2.7.4.8</ecNumber>
    </recommendedName>
    <alternativeName>
        <fullName evidence="9 11">GMP kinase</fullName>
    </alternativeName>
</protein>
<dbReference type="Proteomes" id="UP001165422">
    <property type="component" value="Unassembled WGS sequence"/>
</dbReference>
<proteinExistence type="inferred from homology"/>
<sequence>MRKKGLLIVISGPSGTGKSTVCKALIKKDKFWISVSATTRSPRKGEVDGVNYYFLTEEDFKNKIKNNNFLEYAKVYGNYYGTPRSQVLKAIKEGNDVVLEIDIQGALMVKETYPEGVFIFILPPSMEELKKRIISRGSETPESFMTRFSSAYKEINYVSKYNYVVINDTVDNAVRNIESIIAAEKCRVDRVKDEILDPKEGITYEQLDDKSIYCRSIKKSGQ</sequence>
<reference evidence="13" key="1">
    <citation type="submission" date="2021-11" db="EMBL/GenBank/DDBJ databases">
        <authorList>
            <person name="Qingchun L."/>
            <person name="Dong Z."/>
            <person name="Zongwei Q."/>
            <person name="Jia Z."/>
            <person name="Duotao L."/>
        </authorList>
    </citation>
    <scope>NUCLEOTIDE SEQUENCE</scope>
    <source>
        <strain evidence="13">WLY-B-L2</strain>
    </source>
</reference>
<dbReference type="InterPro" id="IPR008145">
    <property type="entry name" value="GK/Ca_channel_bsu"/>
</dbReference>
<keyword evidence="7 11" id="KW-0418">Kinase</keyword>
<comment type="subcellular location">
    <subcellularLocation>
        <location evidence="11">Cytoplasm</location>
    </subcellularLocation>
</comment>
<evidence type="ECO:0000256" key="5">
    <source>
        <dbReference type="ARBA" id="ARBA00022679"/>
    </source>
</evidence>
<dbReference type="SMART" id="SM00072">
    <property type="entry name" value="GuKc"/>
    <property type="match status" value="1"/>
</dbReference>
<dbReference type="HAMAP" id="MF_00328">
    <property type="entry name" value="Guanylate_kinase"/>
    <property type="match status" value="1"/>
</dbReference>
<keyword evidence="8 11" id="KW-0067">ATP-binding</keyword>
<comment type="function">
    <text evidence="1 11">Essential for recycling GMP and indirectly, cGMP.</text>
</comment>
<feature type="binding site" evidence="11">
    <location>
        <begin position="12"/>
        <end position="19"/>
    </location>
    <ligand>
        <name>ATP</name>
        <dbReference type="ChEBI" id="CHEBI:30616"/>
    </ligand>
</feature>
<dbReference type="InterPro" id="IPR017665">
    <property type="entry name" value="Guanylate_kinase"/>
</dbReference>
<dbReference type="Gene3D" id="3.40.50.300">
    <property type="entry name" value="P-loop containing nucleotide triphosphate hydrolases"/>
    <property type="match status" value="1"/>
</dbReference>
<gene>
    <name evidence="11 13" type="primary">gmk</name>
    <name evidence="13" type="ORF">LN736_07385</name>
</gene>
<keyword evidence="5 11" id="KW-0808">Transferase</keyword>
<organism evidence="13 14">
    <name type="scientific">Clostridium aromativorans</name>
    <dbReference type="NCBI Taxonomy" id="2836848"/>
    <lineage>
        <taxon>Bacteria</taxon>
        <taxon>Bacillati</taxon>
        <taxon>Bacillota</taxon>
        <taxon>Clostridia</taxon>
        <taxon>Eubacteriales</taxon>
        <taxon>Clostridiaceae</taxon>
        <taxon>Clostridium</taxon>
    </lineage>
</organism>
<dbReference type="RefSeq" id="WP_150355858.1">
    <property type="nucleotide sequence ID" value="NZ_JAJJPB010000006.1"/>
</dbReference>
<evidence type="ECO:0000256" key="7">
    <source>
        <dbReference type="ARBA" id="ARBA00022777"/>
    </source>
</evidence>
<comment type="catalytic activity">
    <reaction evidence="10 11">
        <text>GMP + ATP = GDP + ADP</text>
        <dbReference type="Rhea" id="RHEA:20780"/>
        <dbReference type="ChEBI" id="CHEBI:30616"/>
        <dbReference type="ChEBI" id="CHEBI:58115"/>
        <dbReference type="ChEBI" id="CHEBI:58189"/>
        <dbReference type="ChEBI" id="CHEBI:456216"/>
        <dbReference type="EC" id="2.7.4.8"/>
    </reaction>
</comment>
<dbReference type="NCBIfam" id="TIGR03263">
    <property type="entry name" value="guanyl_kin"/>
    <property type="match status" value="1"/>
</dbReference>
<evidence type="ECO:0000256" key="6">
    <source>
        <dbReference type="ARBA" id="ARBA00022741"/>
    </source>
</evidence>
<keyword evidence="14" id="KW-1185">Reference proteome</keyword>
<feature type="domain" description="Guanylate kinase-like" evidence="12">
    <location>
        <begin position="5"/>
        <end position="182"/>
    </location>
</feature>
<dbReference type="PANTHER" id="PTHR23117">
    <property type="entry name" value="GUANYLATE KINASE-RELATED"/>
    <property type="match status" value="1"/>
</dbReference>
<keyword evidence="6 11" id="KW-0547">Nucleotide-binding</keyword>
<dbReference type="InterPro" id="IPR020590">
    <property type="entry name" value="Guanylate_kinase_CS"/>
</dbReference>
<evidence type="ECO:0000313" key="14">
    <source>
        <dbReference type="Proteomes" id="UP001165422"/>
    </source>
</evidence>
<dbReference type="EC" id="2.7.4.8" evidence="3 11"/>
<evidence type="ECO:0000256" key="10">
    <source>
        <dbReference type="ARBA" id="ARBA00048594"/>
    </source>
</evidence>
<dbReference type="InterPro" id="IPR008144">
    <property type="entry name" value="Guanylate_kin-like_dom"/>
</dbReference>
<evidence type="ECO:0000256" key="3">
    <source>
        <dbReference type="ARBA" id="ARBA00012961"/>
    </source>
</evidence>
<dbReference type="GO" id="GO:0004385">
    <property type="term" value="F:GMP kinase activity"/>
    <property type="evidence" value="ECO:0007669"/>
    <property type="project" value="UniProtKB-EC"/>
</dbReference>
<dbReference type="Gene3D" id="3.30.63.10">
    <property type="entry name" value="Guanylate Kinase phosphate binding domain"/>
    <property type="match status" value="1"/>
</dbReference>
<accession>A0ABS8N4F0</accession>
<dbReference type="PANTHER" id="PTHR23117:SF13">
    <property type="entry name" value="GUANYLATE KINASE"/>
    <property type="match status" value="1"/>
</dbReference>